<proteinExistence type="predicted"/>
<gene>
    <name evidence="1" type="ORF">SPHA_27408</name>
</gene>
<dbReference type="AlphaFoldDB" id="A0A812C0Z5"/>
<organism evidence="1 2">
    <name type="scientific">Acanthosepion pharaonis</name>
    <name type="common">Pharaoh cuttlefish</name>
    <name type="synonym">Sepia pharaonis</name>
    <dbReference type="NCBI Taxonomy" id="158019"/>
    <lineage>
        <taxon>Eukaryota</taxon>
        <taxon>Metazoa</taxon>
        <taxon>Spiralia</taxon>
        <taxon>Lophotrochozoa</taxon>
        <taxon>Mollusca</taxon>
        <taxon>Cephalopoda</taxon>
        <taxon>Coleoidea</taxon>
        <taxon>Decapodiformes</taxon>
        <taxon>Sepiida</taxon>
        <taxon>Sepiina</taxon>
        <taxon>Sepiidae</taxon>
        <taxon>Acanthosepion</taxon>
    </lineage>
</organism>
<protein>
    <submittedName>
        <fullName evidence="1">Uncharacterized protein</fullName>
    </submittedName>
</protein>
<evidence type="ECO:0000313" key="1">
    <source>
        <dbReference type="EMBL" id="CAE1251154.1"/>
    </source>
</evidence>
<name>A0A812C0Z5_ACAPH</name>
<accession>A0A812C0Z5</accession>
<comment type="caution">
    <text evidence="1">The sequence shown here is derived from an EMBL/GenBank/DDBJ whole genome shotgun (WGS) entry which is preliminary data.</text>
</comment>
<reference evidence="1" key="1">
    <citation type="submission" date="2021-01" db="EMBL/GenBank/DDBJ databases">
        <authorList>
            <person name="Li R."/>
            <person name="Bekaert M."/>
        </authorList>
    </citation>
    <scope>NUCLEOTIDE SEQUENCE</scope>
    <source>
        <strain evidence="1">Farmed</strain>
    </source>
</reference>
<evidence type="ECO:0000313" key="2">
    <source>
        <dbReference type="Proteomes" id="UP000597762"/>
    </source>
</evidence>
<sequence>MSELAEDAPADSALIKQLFFSMLPQNVKAILAPMVEISSAHHLATSADRIVDILKQPAFSATLQPQAEFSSFSPASAHDTIQSLVILQALERLTKELGDMRGRRLIDVNTALKSTVPSISPLVFIAASDDPFQALLAFFPEFCGEQTYSIHKTSYRDHWSACVFT</sequence>
<dbReference type="EMBL" id="CAHIKZ030001062">
    <property type="protein sequence ID" value="CAE1251154.1"/>
    <property type="molecule type" value="Genomic_DNA"/>
</dbReference>
<dbReference type="Proteomes" id="UP000597762">
    <property type="component" value="Unassembled WGS sequence"/>
</dbReference>
<keyword evidence="2" id="KW-1185">Reference proteome</keyword>